<evidence type="ECO:0000256" key="1">
    <source>
        <dbReference type="SAM" id="Phobius"/>
    </source>
</evidence>
<keyword evidence="1" id="KW-1133">Transmembrane helix</keyword>
<sequence length="104" mass="12223">MNKIQTKKTLFPKINDQYQLHIKQFKKKKFRFKVRLFLTIILPFIIFAISIKVAKTFIRIKVRNLFAKPVHDSVSEKPEVPVPIQGVPVEEEMIHPQRVSDAPK</sequence>
<name>A0AAU7PS31_9FIRM</name>
<dbReference type="EMBL" id="CP157940">
    <property type="protein sequence ID" value="XBS55162.1"/>
    <property type="molecule type" value="Genomic_DNA"/>
</dbReference>
<evidence type="ECO:0000313" key="2">
    <source>
        <dbReference type="EMBL" id="XBS55162.1"/>
    </source>
</evidence>
<keyword evidence="1" id="KW-0812">Transmembrane</keyword>
<organism evidence="2">
    <name type="scientific">Lacrimispora sp. BS-2</name>
    <dbReference type="NCBI Taxonomy" id="3151850"/>
    <lineage>
        <taxon>Bacteria</taxon>
        <taxon>Bacillati</taxon>
        <taxon>Bacillota</taxon>
        <taxon>Clostridia</taxon>
        <taxon>Lachnospirales</taxon>
        <taxon>Lachnospiraceae</taxon>
        <taxon>Lacrimispora</taxon>
    </lineage>
</organism>
<dbReference type="AlphaFoldDB" id="A0AAU7PS31"/>
<accession>A0AAU7PS31</accession>
<feature type="transmembrane region" description="Helical" evidence="1">
    <location>
        <begin position="36"/>
        <end position="54"/>
    </location>
</feature>
<dbReference type="RefSeq" id="WP_349947844.1">
    <property type="nucleotide sequence ID" value="NZ_CP157940.1"/>
</dbReference>
<protein>
    <submittedName>
        <fullName evidence="2">Uncharacterized protein</fullName>
    </submittedName>
</protein>
<reference evidence="2" key="1">
    <citation type="submission" date="2024-06" db="EMBL/GenBank/DDBJ databases">
        <title>Lacrimispora cavernae sp. nov., a novel anaerobe isolated from bat guano pile inside a cave.</title>
        <authorList>
            <person name="Miller S.L."/>
            <person name="Lu N."/>
            <person name="King J."/>
            <person name="Sankaranarayanan K."/>
            <person name="Lawson P.A."/>
        </authorList>
    </citation>
    <scope>NUCLEOTIDE SEQUENCE</scope>
    <source>
        <strain evidence="2">BS-2</strain>
    </source>
</reference>
<keyword evidence="1" id="KW-0472">Membrane</keyword>
<gene>
    <name evidence="2" type="ORF">ABFV83_05005</name>
</gene>
<proteinExistence type="predicted"/>